<dbReference type="Proteomes" id="UP000887540">
    <property type="component" value="Unplaced"/>
</dbReference>
<organism evidence="1 2">
    <name type="scientific">Acrobeloides nanus</name>
    <dbReference type="NCBI Taxonomy" id="290746"/>
    <lineage>
        <taxon>Eukaryota</taxon>
        <taxon>Metazoa</taxon>
        <taxon>Ecdysozoa</taxon>
        <taxon>Nematoda</taxon>
        <taxon>Chromadorea</taxon>
        <taxon>Rhabditida</taxon>
        <taxon>Tylenchina</taxon>
        <taxon>Cephalobomorpha</taxon>
        <taxon>Cephaloboidea</taxon>
        <taxon>Cephalobidae</taxon>
        <taxon>Acrobeloides</taxon>
    </lineage>
</organism>
<dbReference type="AlphaFoldDB" id="A0A914C813"/>
<evidence type="ECO:0000313" key="2">
    <source>
        <dbReference type="WBParaSite" id="ACRNAN_Path_437.g1650.t1"/>
    </source>
</evidence>
<proteinExistence type="predicted"/>
<protein>
    <submittedName>
        <fullName evidence="2">HNH endonuclease</fullName>
    </submittedName>
</protein>
<reference evidence="2" key="1">
    <citation type="submission" date="2022-11" db="UniProtKB">
        <authorList>
            <consortium name="WormBaseParasite"/>
        </authorList>
    </citation>
    <scope>IDENTIFICATION</scope>
</reference>
<dbReference type="WBParaSite" id="ACRNAN_Path_437.g1650.t1">
    <property type="protein sequence ID" value="ACRNAN_Path_437.g1650.t1"/>
    <property type="gene ID" value="ACRNAN_Path_437.g1650"/>
</dbReference>
<name>A0A914C813_9BILA</name>
<keyword evidence="1" id="KW-1185">Reference proteome</keyword>
<sequence length="406" mass="47357">MKDHKKHPKVPTIMIREDDWLELLNNNDCHTSRGFIDLPLKNQDIIIGNVDAYCQKSNCFEHICTKNNGYFDIGAKRFLLKRVEEIEYGVAVFDNDKQTRIITKSKLHPSKGYHQWQLTSKPYQKRRRYSCIGCKKAVRQLSSKLDRPLPEIYECDGKIIGINPDNIEHEHICNNYLYKSGKTNSDEFAEDDQNEENIDLMSTFSHIYDDIKKIDGCKHYICKSKNADGYEYFYAFHKKTSERDINTYYCADCFDISRKSKKAISQRIHKTVPQIRISNKGNCVTRGNIDSGHFCRQYIVGNHIIFGTKLYLRRLARLRECGSSNYTKFKSLTKFKFSRQRNLNSKKAEDEDLTMNVSNSKRKFSNHKNINLPLKKNKGEENVNMQSASSQVFLEEDALSKNENCI</sequence>
<evidence type="ECO:0000313" key="1">
    <source>
        <dbReference type="Proteomes" id="UP000887540"/>
    </source>
</evidence>
<accession>A0A914C813</accession>